<protein>
    <submittedName>
        <fullName evidence="2">Uncharacterized protein</fullName>
    </submittedName>
</protein>
<evidence type="ECO:0000256" key="1">
    <source>
        <dbReference type="SAM" id="MobiDB-lite"/>
    </source>
</evidence>
<proteinExistence type="predicted"/>
<gene>
    <name evidence="2" type="ORF">DEO72_LG10g2877</name>
</gene>
<evidence type="ECO:0000313" key="3">
    <source>
        <dbReference type="Proteomes" id="UP000501690"/>
    </source>
</evidence>
<sequence length="601" mass="68733">MPPNEYHERLGARKFRVRCEGWIGLHMPPNEYHERLGARKFRVRCEGWIGLHMPPNEYHERLGARKFRVRCEGWIGLHMPPNEYHERLGARKFRVRCEGWIGLHMPPNEYHERLGARKFRVRCEGWIGLHMPPNEYHERLGARKFRVRCEGWIGLHMPPNEYHERLGARKFRVRCEGWIGLHMPPNEYHERLGARKFRVRWVLHMAKLGGLQMSPNEYHESLGARKFCVRGVLHMAKASKCPQMNTMKVLVHESFVFGGFCTWPSLAVHHGIARWLDVMVGKASKCPQMNTMKVLVHESFEFSGFCTWPRVGKAYKCPQMNTMIVMVHESFVLGGFCTWPSLAVQHDIARWLGFEFRFSFTDDFSGRSKHSTGERDDFLRQQSDSSFEDNGGKQIHEAYNVEQGLSDSIPSRPLRGGKPINQPPPRFRESGRGSFPPRFDDSHGAPGALDNSNKSSKIDLAFQGMNVAETNKDLGQSGDNFLDKFKLAFDDKAVNQSEAAASKQSEEAKWSDSNPNAQEPVPQDADEIFKKMKETVLLGCRDAVKKDIQLLFIFTMGKHGNKISFGGTEDIIGGVGRSPPDSKCQSSLRFTRVSSVPLCNH</sequence>
<feature type="region of interest" description="Disordered" evidence="1">
    <location>
        <begin position="497"/>
        <end position="523"/>
    </location>
</feature>
<dbReference type="AlphaFoldDB" id="A0A4D6NFF6"/>
<evidence type="ECO:0000313" key="2">
    <source>
        <dbReference type="EMBL" id="QCE11642.1"/>
    </source>
</evidence>
<organism evidence="2 3">
    <name type="scientific">Vigna unguiculata</name>
    <name type="common">Cowpea</name>
    <dbReference type="NCBI Taxonomy" id="3917"/>
    <lineage>
        <taxon>Eukaryota</taxon>
        <taxon>Viridiplantae</taxon>
        <taxon>Streptophyta</taxon>
        <taxon>Embryophyta</taxon>
        <taxon>Tracheophyta</taxon>
        <taxon>Spermatophyta</taxon>
        <taxon>Magnoliopsida</taxon>
        <taxon>eudicotyledons</taxon>
        <taxon>Gunneridae</taxon>
        <taxon>Pentapetalae</taxon>
        <taxon>rosids</taxon>
        <taxon>fabids</taxon>
        <taxon>Fabales</taxon>
        <taxon>Fabaceae</taxon>
        <taxon>Papilionoideae</taxon>
        <taxon>50 kb inversion clade</taxon>
        <taxon>NPAAA clade</taxon>
        <taxon>indigoferoid/millettioid clade</taxon>
        <taxon>Phaseoleae</taxon>
        <taxon>Vigna</taxon>
    </lineage>
</organism>
<dbReference type="EMBL" id="CP039354">
    <property type="protein sequence ID" value="QCE11642.1"/>
    <property type="molecule type" value="Genomic_DNA"/>
</dbReference>
<reference evidence="2 3" key="1">
    <citation type="submission" date="2019-04" db="EMBL/GenBank/DDBJ databases">
        <title>An improved genome assembly and genetic linkage map for asparagus bean, Vigna unguiculata ssp. sesquipedialis.</title>
        <authorList>
            <person name="Xia Q."/>
            <person name="Zhang R."/>
            <person name="Dong Y."/>
        </authorList>
    </citation>
    <scope>NUCLEOTIDE SEQUENCE [LARGE SCALE GENOMIC DNA]</scope>
    <source>
        <tissue evidence="2">Leaf</tissue>
    </source>
</reference>
<dbReference type="Proteomes" id="UP000501690">
    <property type="component" value="Linkage Group LG10"/>
</dbReference>
<keyword evidence="3" id="KW-1185">Reference proteome</keyword>
<feature type="region of interest" description="Disordered" evidence="1">
    <location>
        <begin position="366"/>
        <end position="454"/>
    </location>
</feature>
<accession>A0A4D6NFF6</accession>
<name>A0A4D6NFF6_VIGUN</name>